<evidence type="ECO:0000259" key="1">
    <source>
        <dbReference type="Pfam" id="PF13349"/>
    </source>
</evidence>
<dbReference type="RefSeq" id="WP_344517041.1">
    <property type="nucleotide sequence ID" value="NZ_BAAATU010000052.1"/>
</dbReference>
<organism evidence="2 3">
    <name type="scientific">Streptomyces pulveraceus</name>
    <dbReference type="NCBI Taxonomy" id="68258"/>
    <lineage>
        <taxon>Bacteria</taxon>
        <taxon>Bacillati</taxon>
        <taxon>Actinomycetota</taxon>
        <taxon>Actinomycetes</taxon>
        <taxon>Kitasatosporales</taxon>
        <taxon>Streptomycetaceae</taxon>
        <taxon>Streptomyces</taxon>
    </lineage>
</organism>
<evidence type="ECO:0000313" key="3">
    <source>
        <dbReference type="Proteomes" id="UP001596200"/>
    </source>
</evidence>
<feature type="domain" description="DUF4097" evidence="1">
    <location>
        <begin position="53"/>
        <end position="201"/>
    </location>
</feature>
<proteinExistence type="predicted"/>
<accession>A0ABW1GNE5</accession>
<gene>
    <name evidence="2" type="ORF">ACFP1B_17255</name>
</gene>
<reference evidence="3" key="1">
    <citation type="journal article" date="2019" name="Int. J. Syst. Evol. Microbiol.">
        <title>The Global Catalogue of Microorganisms (GCM) 10K type strain sequencing project: providing services to taxonomists for standard genome sequencing and annotation.</title>
        <authorList>
            <consortium name="The Broad Institute Genomics Platform"/>
            <consortium name="The Broad Institute Genome Sequencing Center for Infectious Disease"/>
            <person name="Wu L."/>
            <person name="Ma J."/>
        </authorList>
    </citation>
    <scope>NUCLEOTIDE SEQUENCE [LARGE SCALE GENOMIC DNA]</scope>
    <source>
        <strain evidence="3">JCM 4147</strain>
    </source>
</reference>
<keyword evidence="3" id="KW-1185">Reference proteome</keyword>
<dbReference type="EMBL" id="JBHSPU010000016">
    <property type="protein sequence ID" value="MFC5915152.1"/>
    <property type="molecule type" value="Genomic_DNA"/>
</dbReference>
<dbReference type="InterPro" id="IPR025164">
    <property type="entry name" value="Toastrack_DUF4097"/>
</dbReference>
<protein>
    <submittedName>
        <fullName evidence="2">DUF4097 family beta strand repeat-containing protein</fullName>
    </submittedName>
</protein>
<comment type="caution">
    <text evidence="2">The sequence shown here is derived from an EMBL/GenBank/DDBJ whole genome shotgun (WGS) entry which is preliminary data.</text>
</comment>
<name>A0ABW1GNE5_9ACTN</name>
<dbReference type="Pfam" id="PF13349">
    <property type="entry name" value="DUF4097"/>
    <property type="match status" value="1"/>
</dbReference>
<dbReference type="Proteomes" id="UP001596200">
    <property type="component" value="Unassembled WGS sequence"/>
</dbReference>
<sequence>MKSESADLELVAADVKGVRVTRQVSGTKVGGEIESGWKLEGGVLTLSLDCTGLSVNCGAKYTVKVPRDVAITAENDKGLVEATGFTADFSAKAGDMRLSDLSGPHLDLEGRDGTIEGDRISARSVTVASRNGDNELNFVSAPDLVDVRSQDGDVRLGLPEATYAVDTAAKKGDITVDVMKDDTSDHAVRIHTRNGDIVIGKKEAP</sequence>
<evidence type="ECO:0000313" key="2">
    <source>
        <dbReference type="EMBL" id="MFC5915152.1"/>
    </source>
</evidence>